<comment type="cofactor">
    <cofactor evidence="5">
        <name>pyridoxal 5'-phosphate</name>
        <dbReference type="ChEBI" id="CHEBI:597326"/>
    </cofactor>
    <text evidence="5">Binds 1 pyridoxal phosphate per subunit.</text>
</comment>
<dbReference type="InterPro" id="IPR005814">
    <property type="entry name" value="Aminotrans_3"/>
</dbReference>
<comment type="catalytic activity">
    <reaction evidence="5">
        <text>N(2)-acetyl-L-ornithine + 2-oxoglutarate = N-acetyl-L-glutamate 5-semialdehyde + L-glutamate</text>
        <dbReference type="Rhea" id="RHEA:18049"/>
        <dbReference type="ChEBI" id="CHEBI:16810"/>
        <dbReference type="ChEBI" id="CHEBI:29123"/>
        <dbReference type="ChEBI" id="CHEBI:29985"/>
        <dbReference type="ChEBI" id="CHEBI:57805"/>
        <dbReference type="EC" id="2.6.1.11"/>
    </reaction>
</comment>
<evidence type="ECO:0000256" key="1">
    <source>
        <dbReference type="ARBA" id="ARBA00022576"/>
    </source>
</evidence>
<dbReference type="GO" id="GO:0042802">
    <property type="term" value="F:identical protein binding"/>
    <property type="evidence" value="ECO:0007669"/>
    <property type="project" value="TreeGrafter"/>
</dbReference>
<dbReference type="PIRSF" id="PIRSF000521">
    <property type="entry name" value="Transaminase_4ab_Lys_Orn"/>
    <property type="match status" value="1"/>
</dbReference>
<keyword evidence="5" id="KW-0963">Cytoplasm</keyword>
<comment type="subcellular location">
    <subcellularLocation>
        <location evidence="5">Cytoplasm</location>
    </subcellularLocation>
</comment>
<protein>
    <recommendedName>
        <fullName evidence="5">Acetylornithine aminotransferase</fullName>
        <shortName evidence="5">ACOAT</shortName>
        <ecNumber evidence="5">2.6.1.11</ecNumber>
    </recommendedName>
</protein>
<accession>A0A9X1XFS9</accession>
<dbReference type="InterPro" id="IPR015424">
    <property type="entry name" value="PyrdxlP-dep_Trfase"/>
</dbReference>
<dbReference type="GO" id="GO:0006526">
    <property type="term" value="P:L-arginine biosynthetic process"/>
    <property type="evidence" value="ECO:0007669"/>
    <property type="project" value="UniProtKB-UniRule"/>
</dbReference>
<comment type="miscellaneous">
    <text evidence="5">May also have succinyldiaminopimelate aminotransferase activity, thus carrying out the corresponding step in lysine biosynthesis.</text>
</comment>
<proteinExistence type="inferred from homology"/>
<dbReference type="InterPro" id="IPR015421">
    <property type="entry name" value="PyrdxlP-dep_Trfase_major"/>
</dbReference>
<dbReference type="Gene3D" id="3.40.640.10">
    <property type="entry name" value="Type I PLP-dependent aspartate aminotransferase-like (Major domain)"/>
    <property type="match status" value="1"/>
</dbReference>
<evidence type="ECO:0000256" key="3">
    <source>
        <dbReference type="ARBA" id="ARBA00022679"/>
    </source>
</evidence>
<dbReference type="PANTHER" id="PTHR11986">
    <property type="entry name" value="AMINOTRANSFERASE CLASS III"/>
    <property type="match status" value="1"/>
</dbReference>
<feature type="binding site" evidence="5">
    <location>
        <position position="264"/>
    </location>
    <ligand>
        <name>N(2)-acetyl-L-ornithine</name>
        <dbReference type="ChEBI" id="CHEBI:57805"/>
    </ligand>
</feature>
<name>A0A9X1XFS9_9BACL</name>
<comment type="similarity">
    <text evidence="5">Belongs to the class-III pyridoxal-phosphate-dependent aminotransferase family. ArgD subfamily.</text>
</comment>
<dbReference type="HAMAP" id="MF_01107">
    <property type="entry name" value="ArgD_aminotrans_3"/>
    <property type="match status" value="1"/>
</dbReference>
<dbReference type="SUPFAM" id="SSF53383">
    <property type="entry name" value="PLP-dependent transferases"/>
    <property type="match status" value="1"/>
</dbReference>
<evidence type="ECO:0000313" key="7">
    <source>
        <dbReference type="Proteomes" id="UP001139011"/>
    </source>
</evidence>
<dbReference type="NCBIfam" id="NF002797">
    <property type="entry name" value="PRK02936.1"/>
    <property type="match status" value="1"/>
</dbReference>
<feature type="binding site" evidence="5">
    <location>
        <begin position="95"/>
        <end position="96"/>
    </location>
    <ligand>
        <name>pyridoxal 5'-phosphate</name>
        <dbReference type="ChEBI" id="CHEBI:597326"/>
    </ligand>
</feature>
<feature type="modified residue" description="N6-(pyridoxal phosphate)lysine" evidence="5">
    <location>
        <position position="236"/>
    </location>
</feature>
<dbReference type="InterPro" id="IPR015422">
    <property type="entry name" value="PyrdxlP-dep_Trfase_small"/>
</dbReference>
<dbReference type="EC" id="2.6.1.11" evidence="5"/>
<comment type="caution">
    <text evidence="6">The sequence shown here is derived from an EMBL/GenBank/DDBJ whole genome shotgun (WGS) entry which is preliminary data.</text>
</comment>
<feature type="binding site" evidence="5">
    <location>
        <begin position="207"/>
        <end position="210"/>
    </location>
    <ligand>
        <name>pyridoxal 5'-phosphate</name>
        <dbReference type="ChEBI" id="CHEBI:597326"/>
    </ligand>
</feature>
<dbReference type="NCBIfam" id="NF002325">
    <property type="entry name" value="PRK01278.1"/>
    <property type="match status" value="1"/>
</dbReference>
<comment type="subunit">
    <text evidence="5">Homodimer.</text>
</comment>
<comment type="pathway">
    <text evidence="5">Amino-acid biosynthesis; L-arginine biosynthesis; N(2)-acetyl-L-ornithine from L-glutamate: step 4/4.</text>
</comment>
<dbReference type="GO" id="GO:0005737">
    <property type="term" value="C:cytoplasm"/>
    <property type="evidence" value="ECO:0007669"/>
    <property type="project" value="UniProtKB-SubCell"/>
</dbReference>
<dbReference type="NCBIfam" id="TIGR00707">
    <property type="entry name" value="argD"/>
    <property type="match status" value="1"/>
</dbReference>
<keyword evidence="5" id="KW-0055">Arginine biosynthesis</keyword>
<feature type="binding site" evidence="5">
    <location>
        <position position="265"/>
    </location>
    <ligand>
        <name>pyridoxal 5'-phosphate</name>
        <dbReference type="ChEBI" id="CHEBI:597326"/>
    </ligand>
</feature>
<keyword evidence="3 5" id="KW-0808">Transferase</keyword>
<feature type="binding site" evidence="5">
    <location>
        <position position="125"/>
    </location>
    <ligand>
        <name>N(2)-acetyl-L-ornithine</name>
        <dbReference type="ChEBI" id="CHEBI:57805"/>
    </ligand>
</feature>
<evidence type="ECO:0000313" key="6">
    <source>
        <dbReference type="EMBL" id="MCK6256724.1"/>
    </source>
</evidence>
<dbReference type="FunFam" id="3.40.640.10:FF:000004">
    <property type="entry name" value="Acetylornithine aminotransferase"/>
    <property type="match status" value="1"/>
</dbReference>
<keyword evidence="2 5" id="KW-0028">Amino-acid biosynthesis</keyword>
<dbReference type="InterPro" id="IPR049704">
    <property type="entry name" value="Aminotrans_3_PPA_site"/>
</dbReference>
<dbReference type="InterPro" id="IPR004636">
    <property type="entry name" value="AcOrn/SuccOrn_fam"/>
</dbReference>
<evidence type="ECO:0000256" key="2">
    <source>
        <dbReference type="ARBA" id="ARBA00022605"/>
    </source>
</evidence>
<dbReference type="Gene3D" id="3.90.1150.10">
    <property type="entry name" value="Aspartate Aminotransferase, domain 1"/>
    <property type="match status" value="1"/>
</dbReference>
<dbReference type="CDD" id="cd00610">
    <property type="entry name" value="OAT_like"/>
    <property type="match status" value="1"/>
</dbReference>
<feature type="binding site" evidence="5">
    <location>
        <position position="122"/>
    </location>
    <ligand>
        <name>pyridoxal 5'-phosphate</name>
        <dbReference type="ChEBI" id="CHEBI:597326"/>
    </ligand>
</feature>
<dbReference type="InterPro" id="IPR050103">
    <property type="entry name" value="Class-III_PLP-dep_AT"/>
</dbReference>
<dbReference type="Pfam" id="PF00202">
    <property type="entry name" value="Aminotran_3"/>
    <property type="match status" value="1"/>
</dbReference>
<dbReference type="PROSITE" id="PS00600">
    <property type="entry name" value="AA_TRANSFER_CLASS_3"/>
    <property type="match status" value="1"/>
</dbReference>
<keyword evidence="7" id="KW-1185">Reference proteome</keyword>
<dbReference type="AlphaFoldDB" id="A0A9X1XFS9"/>
<dbReference type="Proteomes" id="UP001139011">
    <property type="component" value="Unassembled WGS sequence"/>
</dbReference>
<dbReference type="GO" id="GO:0003992">
    <property type="term" value="F:N2-acetyl-L-ornithine:2-oxoglutarate 5-aminotransferase activity"/>
    <property type="evidence" value="ECO:0007669"/>
    <property type="project" value="UniProtKB-UniRule"/>
</dbReference>
<organism evidence="6 7">
    <name type="scientific">Fictibacillus marinisediminis</name>
    <dbReference type="NCBI Taxonomy" id="2878389"/>
    <lineage>
        <taxon>Bacteria</taxon>
        <taxon>Bacillati</taxon>
        <taxon>Bacillota</taxon>
        <taxon>Bacilli</taxon>
        <taxon>Bacillales</taxon>
        <taxon>Fictibacillaceae</taxon>
        <taxon>Fictibacillus</taxon>
    </lineage>
</organism>
<dbReference type="RefSeq" id="WP_248252353.1">
    <property type="nucleotide sequence ID" value="NZ_JAIWJX010000002.1"/>
</dbReference>
<dbReference type="EMBL" id="JAIWJX010000002">
    <property type="protein sequence ID" value="MCK6256724.1"/>
    <property type="molecule type" value="Genomic_DNA"/>
</dbReference>
<dbReference type="GO" id="GO:0030170">
    <property type="term" value="F:pyridoxal phosphate binding"/>
    <property type="evidence" value="ECO:0007669"/>
    <property type="project" value="InterPro"/>
</dbReference>
<keyword evidence="4 5" id="KW-0663">Pyridoxal phosphate</keyword>
<gene>
    <name evidence="5" type="primary">argD</name>
    <name evidence="6" type="ORF">LCY76_08965</name>
</gene>
<sequence length="384" mass="41284">MSALFSNYGRRDLQIESGSGSKLTDHAGKSYLDFTSGIGVCNLGHVHPAVTAAVENQLKKVWHTSNLFQSDLQEETAELLVKPTHLNKVFFCNSGAEANEAAIKLARKFTGKTKIITFEQSFHGRTYGAMAATGQDKIKKGFGPMLADFQTVPFNDFDSLIKYADSQTAAVMIEVVQGEGGVIPGNESFLQRVQHHCNDHDILLIIDEVQTGIGRTGKAFAFQHYGLKPDIVTSAKGLGNGFPVGAVLGTEEVSTAFGPGSHGTTFGGNPLAMAAASAVLKEVFSDVFLDEVMKKSAFLIEELQKELSPCTEVLEVRGLGLMAGIEFSHKAAPLIQELQNDGLLALPAGECVLRLLPPLNMSYEELAEGVKKISKAVKKKSILV</sequence>
<dbReference type="PANTHER" id="PTHR11986:SF79">
    <property type="entry name" value="ACETYLORNITHINE AMINOTRANSFERASE, MITOCHONDRIAL"/>
    <property type="match status" value="1"/>
</dbReference>
<evidence type="ECO:0000256" key="4">
    <source>
        <dbReference type="ARBA" id="ARBA00022898"/>
    </source>
</evidence>
<evidence type="ECO:0000256" key="5">
    <source>
        <dbReference type="HAMAP-Rule" id="MF_01107"/>
    </source>
</evidence>
<reference evidence="6" key="1">
    <citation type="submission" date="2021-09" db="EMBL/GenBank/DDBJ databases">
        <title>Genome analysis of Fictibacillus sp. KIGAM418 isolated from marine sediment.</title>
        <authorList>
            <person name="Seo M.-J."/>
            <person name="Cho E.-S."/>
            <person name="Hwang C.Y."/>
        </authorList>
    </citation>
    <scope>NUCLEOTIDE SEQUENCE</scope>
    <source>
        <strain evidence="6">KIGAM418</strain>
    </source>
</reference>
<keyword evidence="1 5" id="KW-0032">Aminotransferase</keyword>